<dbReference type="RefSeq" id="WP_265766936.1">
    <property type="nucleotide sequence ID" value="NZ_JAGGJA010000010.1"/>
</dbReference>
<dbReference type="EMBL" id="JAGGJA010000010">
    <property type="protein sequence ID" value="MCW9708150.1"/>
    <property type="molecule type" value="Genomic_DNA"/>
</dbReference>
<feature type="domain" description="Transposase IS200-like" evidence="2">
    <location>
        <begin position="21"/>
        <end position="194"/>
    </location>
</feature>
<accession>A0ABT3PQP0</accession>
<comment type="caution">
    <text evidence="3">The sequence shown here is derived from an EMBL/GenBank/DDBJ whole genome shotgun (WGS) entry which is preliminary data.</text>
</comment>
<feature type="compositionally biased region" description="Polar residues" evidence="1">
    <location>
        <begin position="103"/>
        <end position="115"/>
    </location>
</feature>
<protein>
    <submittedName>
        <fullName evidence="3">Transposase</fullName>
    </submittedName>
</protein>
<dbReference type="SMART" id="SM01321">
    <property type="entry name" value="Y1_Tnp"/>
    <property type="match status" value="1"/>
</dbReference>
<dbReference type="PANTHER" id="PTHR36966">
    <property type="entry name" value="REP-ASSOCIATED TYROSINE TRANSPOSASE"/>
    <property type="match status" value="1"/>
</dbReference>
<dbReference type="InterPro" id="IPR052715">
    <property type="entry name" value="RAYT_transposase"/>
</dbReference>
<dbReference type="Gene3D" id="3.30.70.1290">
    <property type="entry name" value="Transposase IS200-like"/>
    <property type="match status" value="1"/>
</dbReference>
<organism evidence="3 4">
    <name type="scientific">Fodinibius salsisoli</name>
    <dbReference type="NCBI Taxonomy" id="2820877"/>
    <lineage>
        <taxon>Bacteria</taxon>
        <taxon>Pseudomonadati</taxon>
        <taxon>Balneolota</taxon>
        <taxon>Balneolia</taxon>
        <taxon>Balneolales</taxon>
        <taxon>Balneolaceae</taxon>
        <taxon>Fodinibius</taxon>
    </lineage>
</organism>
<sequence>MEKYKDKYRSDSLRLQGYDYSSAGLYFITICTKNRISCFGKVENGRMNLNAVGHIAADEWQKTAKIRDRVILGEWVVMPNHLHGIIYLKPTELDSNCRDASHHASQNKTDGSMVQTGDGRGPSLPDGKNNHGYKNEFGPQRDNISSIVRGFKSSCTRKIRTQSYKSFAWQKGFYDHIVRNQKALIKIEEYIRENPYRWHKDRYYC</sequence>
<name>A0ABT3PQP0_9BACT</name>
<dbReference type="SUPFAM" id="SSF143422">
    <property type="entry name" value="Transposase IS200-like"/>
    <property type="match status" value="1"/>
</dbReference>
<evidence type="ECO:0000256" key="1">
    <source>
        <dbReference type="SAM" id="MobiDB-lite"/>
    </source>
</evidence>
<evidence type="ECO:0000259" key="2">
    <source>
        <dbReference type="SMART" id="SM01321"/>
    </source>
</evidence>
<gene>
    <name evidence="3" type="ORF">J6I44_14895</name>
</gene>
<dbReference type="InterPro" id="IPR002686">
    <property type="entry name" value="Transposase_17"/>
</dbReference>
<evidence type="ECO:0000313" key="4">
    <source>
        <dbReference type="Proteomes" id="UP001207918"/>
    </source>
</evidence>
<keyword evidence="4" id="KW-1185">Reference proteome</keyword>
<dbReference type="PANTHER" id="PTHR36966:SF1">
    <property type="entry name" value="REP-ASSOCIATED TYROSINE TRANSPOSASE"/>
    <property type="match status" value="1"/>
</dbReference>
<feature type="region of interest" description="Disordered" evidence="1">
    <location>
        <begin position="98"/>
        <end position="128"/>
    </location>
</feature>
<evidence type="ECO:0000313" key="3">
    <source>
        <dbReference type="EMBL" id="MCW9708150.1"/>
    </source>
</evidence>
<reference evidence="3 4" key="1">
    <citation type="submission" date="2021-03" db="EMBL/GenBank/DDBJ databases">
        <title>Aliifodinibius sp. nov., a new bacterium isolated from saline soil.</title>
        <authorList>
            <person name="Galisteo C."/>
            <person name="De La Haba R."/>
            <person name="Sanchez-Porro C."/>
            <person name="Ventosa A."/>
        </authorList>
    </citation>
    <scope>NUCLEOTIDE SEQUENCE [LARGE SCALE GENOMIC DNA]</scope>
    <source>
        <strain evidence="3 4">1BSP15-2V2</strain>
    </source>
</reference>
<dbReference type="Proteomes" id="UP001207918">
    <property type="component" value="Unassembled WGS sequence"/>
</dbReference>
<proteinExistence type="predicted"/>
<dbReference type="InterPro" id="IPR036515">
    <property type="entry name" value="Transposase_17_sf"/>
</dbReference>